<keyword evidence="6" id="KW-0418">Kinase</keyword>
<keyword evidence="4 5" id="KW-0472">Membrane</keyword>
<dbReference type="InterPro" id="IPR052527">
    <property type="entry name" value="Metal_cation-efflux_comp"/>
</dbReference>
<dbReference type="OrthoDB" id="5326588at2759"/>
<gene>
    <name evidence="6" type="ORF">BCR32DRAFT_288895</name>
</gene>
<feature type="transmembrane region" description="Helical" evidence="5">
    <location>
        <begin position="77"/>
        <end position="96"/>
    </location>
</feature>
<reference evidence="6 7" key="2">
    <citation type="submission" date="2016-08" db="EMBL/GenBank/DDBJ databases">
        <title>Pervasive Adenine N6-methylation of Active Genes in Fungi.</title>
        <authorList>
            <consortium name="DOE Joint Genome Institute"/>
            <person name="Mondo S.J."/>
            <person name="Dannebaum R.O."/>
            <person name="Kuo R.C."/>
            <person name="Labutti K."/>
            <person name="Haridas S."/>
            <person name="Kuo A."/>
            <person name="Salamov A."/>
            <person name="Ahrendt S.R."/>
            <person name="Lipzen A."/>
            <person name="Sullivan W."/>
            <person name="Andreopoulos W.B."/>
            <person name="Clum A."/>
            <person name="Lindquist E."/>
            <person name="Daum C."/>
            <person name="Ramamoorthy G.K."/>
            <person name="Gryganskyi A."/>
            <person name="Culley D."/>
            <person name="Magnuson J.K."/>
            <person name="James T.Y."/>
            <person name="O'Malley M.A."/>
            <person name="Stajich J.E."/>
            <person name="Spatafora J.W."/>
            <person name="Visel A."/>
            <person name="Grigoriev I.V."/>
        </authorList>
    </citation>
    <scope>NUCLEOTIDE SEQUENCE [LARGE SCALE GENOMIC DNA]</scope>
    <source>
        <strain evidence="6 7">S4</strain>
    </source>
</reference>
<dbReference type="InterPro" id="IPR007269">
    <property type="entry name" value="ICMT_MeTrfase"/>
</dbReference>
<comment type="catalytic activity">
    <reaction evidence="5">
        <text>[protein]-C-terminal S-[(2E,6E)-farnesyl]-L-cysteine + S-adenosyl-L-methionine = [protein]-C-terminal S-[(2E,6E)-farnesyl]-L-cysteine methyl ester + S-adenosyl-L-homocysteine</text>
        <dbReference type="Rhea" id="RHEA:21672"/>
        <dbReference type="Rhea" id="RHEA-COMP:12125"/>
        <dbReference type="Rhea" id="RHEA-COMP:12126"/>
        <dbReference type="ChEBI" id="CHEBI:57856"/>
        <dbReference type="ChEBI" id="CHEBI:59789"/>
        <dbReference type="ChEBI" id="CHEBI:90510"/>
        <dbReference type="ChEBI" id="CHEBI:90511"/>
        <dbReference type="EC" id="2.1.1.100"/>
    </reaction>
</comment>
<dbReference type="GO" id="GO:0004674">
    <property type="term" value="F:protein serine/threonine kinase activity"/>
    <property type="evidence" value="ECO:0007669"/>
    <property type="project" value="UniProtKB-KW"/>
</dbReference>
<accession>A0A1Y1XQD9</accession>
<name>A0A1Y1XQD9_9FUNG</name>
<evidence type="ECO:0000313" key="6">
    <source>
        <dbReference type="EMBL" id="ORX87951.1"/>
    </source>
</evidence>
<keyword evidence="5" id="KW-0256">Endoplasmic reticulum</keyword>
<keyword evidence="6" id="KW-0723">Serine/threonine-protein kinase</keyword>
<comment type="subcellular location">
    <subcellularLocation>
        <location evidence="5">Endoplasmic reticulum membrane</location>
        <topology evidence="5">Multi-pass membrane protein</topology>
    </subcellularLocation>
    <subcellularLocation>
        <location evidence="1">Membrane</location>
        <topology evidence="1">Multi-pass membrane protein</topology>
    </subcellularLocation>
</comment>
<feature type="transmembrane region" description="Helical" evidence="5">
    <location>
        <begin position="162"/>
        <end position="186"/>
    </location>
</feature>
<dbReference type="EC" id="2.1.1.100" evidence="5"/>
<dbReference type="Proteomes" id="UP000193944">
    <property type="component" value="Unassembled WGS sequence"/>
</dbReference>
<sequence length="223" mass="26205">MNKELFIKAMSKFILGVLLVALLLFPTGTLHYWHGWVFMTILFVPMFIAGMIMMFYNPVLLEKRLNAKEKEMEQKQVVAFSGLMFLISFILAGFNYRWNWFILPNGLVWISVIIFLLSYLMYAEVLRENTFLSRTIEIQDNQKVIDTGLYSIVRHPMYSSTLLLFLSMPLVLGSPISFLIILLSYIPLINKRMNNEEKVLKEGLNGYMEYQKKVKYKVIPFIW</sequence>
<comment type="similarity">
    <text evidence="5">Belongs to the class VI-like SAM-binding methyltransferase superfamily. Isoprenylcysteine carboxyl methyltransferase family.</text>
</comment>
<comment type="caution">
    <text evidence="6">The sequence shown here is derived from an EMBL/GenBank/DDBJ whole genome shotgun (WGS) entry which is preliminary data.</text>
</comment>
<dbReference type="AlphaFoldDB" id="A0A1Y1XQD9"/>
<dbReference type="GO" id="GO:0004671">
    <property type="term" value="F:protein C-terminal S-isoprenylcysteine carboxyl O-methyltransferase activity"/>
    <property type="evidence" value="ECO:0007669"/>
    <property type="project" value="UniProtKB-EC"/>
</dbReference>
<keyword evidence="7" id="KW-1185">Reference proteome</keyword>
<protein>
    <recommendedName>
        <fullName evidence="5">Protein-S-isoprenylcysteine O-methyltransferase</fullName>
        <ecNumber evidence="5">2.1.1.100</ecNumber>
    </recommendedName>
</protein>
<keyword evidence="2 5" id="KW-0812">Transmembrane</keyword>
<evidence type="ECO:0000256" key="3">
    <source>
        <dbReference type="ARBA" id="ARBA00022989"/>
    </source>
</evidence>
<dbReference type="GO" id="GO:0005789">
    <property type="term" value="C:endoplasmic reticulum membrane"/>
    <property type="evidence" value="ECO:0007669"/>
    <property type="project" value="UniProtKB-SubCell"/>
</dbReference>
<evidence type="ECO:0000256" key="4">
    <source>
        <dbReference type="ARBA" id="ARBA00023136"/>
    </source>
</evidence>
<evidence type="ECO:0000256" key="2">
    <source>
        <dbReference type="ARBA" id="ARBA00022692"/>
    </source>
</evidence>
<keyword evidence="5" id="KW-0949">S-adenosyl-L-methionine</keyword>
<reference evidence="6 7" key="1">
    <citation type="submission" date="2016-08" db="EMBL/GenBank/DDBJ databases">
        <title>A Parts List for Fungal Cellulosomes Revealed by Comparative Genomics.</title>
        <authorList>
            <consortium name="DOE Joint Genome Institute"/>
            <person name="Haitjema C.H."/>
            <person name="Gilmore S.P."/>
            <person name="Henske J.K."/>
            <person name="Solomon K.V."/>
            <person name="De Groot R."/>
            <person name="Kuo A."/>
            <person name="Mondo S.J."/>
            <person name="Salamov A.A."/>
            <person name="Labutti K."/>
            <person name="Zhao Z."/>
            <person name="Chiniquy J."/>
            <person name="Barry K."/>
            <person name="Brewer H.M."/>
            <person name="Purvine S.O."/>
            <person name="Wright A.T."/>
            <person name="Boxma B."/>
            <person name="Van Alen T."/>
            <person name="Hackstein J.H."/>
            <person name="Baker S.E."/>
            <person name="Grigoriev I.V."/>
            <person name="O'Malley M.A."/>
        </authorList>
    </citation>
    <scope>NUCLEOTIDE SEQUENCE [LARGE SCALE GENOMIC DNA]</scope>
    <source>
        <strain evidence="6 7">S4</strain>
    </source>
</reference>
<dbReference type="PANTHER" id="PTHR43847:SF1">
    <property type="entry name" value="BLL3993 PROTEIN"/>
    <property type="match status" value="1"/>
</dbReference>
<evidence type="ECO:0000256" key="1">
    <source>
        <dbReference type="ARBA" id="ARBA00004141"/>
    </source>
</evidence>
<dbReference type="EMBL" id="MCFG01000003">
    <property type="protein sequence ID" value="ORX87951.1"/>
    <property type="molecule type" value="Genomic_DNA"/>
</dbReference>
<dbReference type="Gene3D" id="1.20.120.1630">
    <property type="match status" value="1"/>
</dbReference>
<evidence type="ECO:0000313" key="7">
    <source>
        <dbReference type="Proteomes" id="UP000193944"/>
    </source>
</evidence>
<evidence type="ECO:0000256" key="5">
    <source>
        <dbReference type="RuleBase" id="RU362022"/>
    </source>
</evidence>
<feature type="transmembrane region" description="Helical" evidence="5">
    <location>
        <begin position="12"/>
        <end position="30"/>
    </location>
</feature>
<dbReference type="GO" id="GO:0032259">
    <property type="term" value="P:methylation"/>
    <property type="evidence" value="ECO:0007669"/>
    <property type="project" value="UniProtKB-KW"/>
</dbReference>
<feature type="transmembrane region" description="Helical" evidence="5">
    <location>
        <begin position="102"/>
        <end position="122"/>
    </location>
</feature>
<dbReference type="Pfam" id="PF04140">
    <property type="entry name" value="ICMT"/>
    <property type="match status" value="1"/>
</dbReference>
<organism evidence="6 7">
    <name type="scientific">Anaeromyces robustus</name>
    <dbReference type="NCBI Taxonomy" id="1754192"/>
    <lineage>
        <taxon>Eukaryota</taxon>
        <taxon>Fungi</taxon>
        <taxon>Fungi incertae sedis</taxon>
        <taxon>Chytridiomycota</taxon>
        <taxon>Chytridiomycota incertae sedis</taxon>
        <taxon>Neocallimastigomycetes</taxon>
        <taxon>Neocallimastigales</taxon>
        <taxon>Neocallimastigaceae</taxon>
        <taxon>Anaeromyces</taxon>
    </lineage>
</organism>
<dbReference type="STRING" id="1754192.A0A1Y1XQD9"/>
<keyword evidence="6" id="KW-0808">Transferase</keyword>
<feature type="transmembrane region" description="Helical" evidence="5">
    <location>
        <begin position="36"/>
        <end position="56"/>
    </location>
</feature>
<keyword evidence="5" id="KW-0489">Methyltransferase</keyword>
<dbReference type="PANTHER" id="PTHR43847">
    <property type="entry name" value="BLL3993 PROTEIN"/>
    <property type="match status" value="1"/>
</dbReference>
<proteinExistence type="inferred from homology"/>
<keyword evidence="3 5" id="KW-1133">Transmembrane helix</keyword>